<evidence type="ECO:0000313" key="13">
    <source>
        <dbReference type="Proteomes" id="UP000215027"/>
    </source>
</evidence>
<organism evidence="12 13">
    <name type="scientific">Candidatus Promineifilum breve</name>
    <dbReference type="NCBI Taxonomy" id="1806508"/>
    <lineage>
        <taxon>Bacteria</taxon>
        <taxon>Bacillati</taxon>
        <taxon>Chloroflexota</taxon>
        <taxon>Ardenticatenia</taxon>
        <taxon>Candidatus Promineifilales</taxon>
        <taxon>Candidatus Promineifilaceae</taxon>
        <taxon>Candidatus Promineifilum</taxon>
    </lineage>
</organism>
<name>A0A160T7C3_9CHLR</name>
<dbReference type="SUPFAM" id="SSF54534">
    <property type="entry name" value="FKBP-like"/>
    <property type="match status" value="1"/>
</dbReference>
<evidence type="ECO:0000256" key="9">
    <source>
        <dbReference type="RuleBase" id="RU000556"/>
    </source>
</evidence>
<dbReference type="Pfam" id="PF01272">
    <property type="entry name" value="GreA_GreB"/>
    <property type="match status" value="1"/>
</dbReference>
<gene>
    <name evidence="8 12" type="primary">greA</name>
    <name evidence="12" type="ORF">CFX0092_A3340</name>
</gene>
<dbReference type="InterPro" id="IPR023459">
    <property type="entry name" value="Tscrpt_elong_fac_GreA/B_fam"/>
</dbReference>
<dbReference type="KEGG" id="pbf:CFX0092_A3340"/>
<evidence type="ECO:0000313" key="12">
    <source>
        <dbReference type="EMBL" id="CUS05218.2"/>
    </source>
</evidence>
<keyword evidence="4 8" id="KW-0238">DNA-binding</keyword>
<dbReference type="Proteomes" id="UP000215027">
    <property type="component" value="Chromosome I"/>
</dbReference>
<dbReference type="PANTHER" id="PTHR30437">
    <property type="entry name" value="TRANSCRIPTION ELONGATION FACTOR GREA"/>
    <property type="match status" value="1"/>
</dbReference>
<feature type="domain" description="Transcription elongation factor GreA/GreB N-terminal" evidence="11">
    <location>
        <begin position="8"/>
        <end position="76"/>
    </location>
</feature>
<dbReference type="InterPro" id="IPR018151">
    <property type="entry name" value="TF_GreA/GreB_CS"/>
</dbReference>
<comment type="function">
    <text evidence="6 8 9">Necessary for efficient RNA polymerase transcription elongation past template-encoded arresting sites. The arresting sites in DNA have the property of trapping a certain fraction of elongating RNA polymerases that pass through, resulting in locked ternary complexes. Cleavage of the nascent transcript by cleavage factors such as GreA or GreB allows the resumption of elongation from the new 3'terminus. GreA releases sequences of 2 to 3 nucleotides.</text>
</comment>
<evidence type="ECO:0000256" key="5">
    <source>
        <dbReference type="ARBA" id="ARBA00023163"/>
    </source>
</evidence>
<comment type="similarity">
    <text evidence="1 8 9">Belongs to the GreA/GreB family.</text>
</comment>
<proteinExistence type="inferred from homology"/>
<dbReference type="PROSITE" id="PS00829">
    <property type="entry name" value="GREAB_1"/>
    <property type="match status" value="1"/>
</dbReference>
<keyword evidence="13" id="KW-1185">Reference proteome</keyword>
<dbReference type="GO" id="GO:0006354">
    <property type="term" value="P:DNA-templated transcription elongation"/>
    <property type="evidence" value="ECO:0007669"/>
    <property type="project" value="TreeGrafter"/>
</dbReference>
<dbReference type="InterPro" id="IPR006359">
    <property type="entry name" value="Tscrpt_elong_fac_GreA"/>
</dbReference>
<sequence length="157" mass="17318">MVEEDILYVTAEGLKQINEELKNLKTTRREEVAQKLEIAIKQGDLKENADYHDAKEEQGFIEARIRQLESMLGRAKLIEAQGPSNIVRVGNTVTVSEDGIDEMETYTIVGAHEADPTKGRISNESPIGSALLGAKKGQTVRAMTPAGEIRFTIHEIA</sequence>
<protein>
    <recommendedName>
        <fullName evidence="2 8">Transcription elongation factor GreA</fullName>
    </recommendedName>
    <alternativeName>
        <fullName evidence="7 8">Transcript cleavage factor GreA</fullName>
    </alternativeName>
</protein>
<keyword evidence="3 8" id="KW-0805">Transcription regulation</keyword>
<dbReference type="InterPro" id="IPR028624">
    <property type="entry name" value="Tscrpt_elong_fac_GreA/B"/>
</dbReference>
<dbReference type="PANTHER" id="PTHR30437:SF4">
    <property type="entry name" value="TRANSCRIPTION ELONGATION FACTOR GREA"/>
    <property type="match status" value="1"/>
</dbReference>
<dbReference type="Gene3D" id="1.10.287.180">
    <property type="entry name" value="Transcription elongation factor, GreA/GreB, N-terminal domain"/>
    <property type="match status" value="1"/>
</dbReference>
<dbReference type="Pfam" id="PF03449">
    <property type="entry name" value="GreA_GreB_N"/>
    <property type="match status" value="1"/>
</dbReference>
<dbReference type="OrthoDB" id="9808774at2"/>
<dbReference type="GO" id="GO:0032784">
    <property type="term" value="P:regulation of DNA-templated transcription elongation"/>
    <property type="evidence" value="ECO:0007669"/>
    <property type="project" value="UniProtKB-UniRule"/>
</dbReference>
<keyword evidence="5 8" id="KW-0804">Transcription</keyword>
<dbReference type="InterPro" id="IPR036953">
    <property type="entry name" value="GreA/GreB_C_sf"/>
</dbReference>
<evidence type="ECO:0000256" key="6">
    <source>
        <dbReference type="ARBA" id="ARBA00024916"/>
    </source>
</evidence>
<evidence type="ECO:0000259" key="10">
    <source>
        <dbReference type="Pfam" id="PF01272"/>
    </source>
</evidence>
<reference evidence="12" key="1">
    <citation type="submission" date="2016-01" db="EMBL/GenBank/DDBJ databases">
        <authorList>
            <person name="Mcilroy J.S."/>
            <person name="Karst M S."/>
            <person name="Albertsen M."/>
        </authorList>
    </citation>
    <scope>NUCLEOTIDE SEQUENCE</scope>
    <source>
        <strain evidence="12">Cfx-K</strain>
    </source>
</reference>
<dbReference type="AlphaFoldDB" id="A0A160T7C3"/>
<dbReference type="NCBIfam" id="TIGR01462">
    <property type="entry name" value="greA"/>
    <property type="match status" value="1"/>
</dbReference>
<evidence type="ECO:0000256" key="7">
    <source>
        <dbReference type="ARBA" id="ARBA00030776"/>
    </source>
</evidence>
<dbReference type="FunFam" id="3.10.50.30:FF:000001">
    <property type="entry name" value="Transcription elongation factor GreA"/>
    <property type="match status" value="1"/>
</dbReference>
<dbReference type="GO" id="GO:0070063">
    <property type="term" value="F:RNA polymerase binding"/>
    <property type="evidence" value="ECO:0007669"/>
    <property type="project" value="InterPro"/>
</dbReference>
<evidence type="ECO:0000259" key="11">
    <source>
        <dbReference type="Pfam" id="PF03449"/>
    </source>
</evidence>
<dbReference type="FunFam" id="1.10.287.180:FF:000001">
    <property type="entry name" value="Transcription elongation factor GreA"/>
    <property type="match status" value="1"/>
</dbReference>
<dbReference type="Gene3D" id="3.10.50.30">
    <property type="entry name" value="Transcription elongation factor, GreA/GreB, C-terminal domain"/>
    <property type="match status" value="1"/>
</dbReference>
<evidence type="ECO:0000256" key="2">
    <source>
        <dbReference type="ARBA" id="ARBA00013729"/>
    </source>
</evidence>
<dbReference type="InterPro" id="IPR001437">
    <property type="entry name" value="Tscrpt_elong_fac_GreA/B_C"/>
</dbReference>
<dbReference type="InterPro" id="IPR022691">
    <property type="entry name" value="Tscrpt_elong_fac_GreA/B_N"/>
</dbReference>
<dbReference type="InterPro" id="IPR036805">
    <property type="entry name" value="Tscrpt_elong_fac_GreA/B_N_sf"/>
</dbReference>
<dbReference type="NCBIfam" id="NF001263">
    <property type="entry name" value="PRK00226.1-4"/>
    <property type="match status" value="1"/>
</dbReference>
<evidence type="ECO:0000256" key="8">
    <source>
        <dbReference type="HAMAP-Rule" id="MF_00105"/>
    </source>
</evidence>
<keyword evidence="12" id="KW-0251">Elongation factor</keyword>
<dbReference type="GO" id="GO:0003746">
    <property type="term" value="F:translation elongation factor activity"/>
    <property type="evidence" value="ECO:0007669"/>
    <property type="project" value="UniProtKB-KW"/>
</dbReference>
<dbReference type="GO" id="GO:0003677">
    <property type="term" value="F:DNA binding"/>
    <property type="evidence" value="ECO:0007669"/>
    <property type="project" value="UniProtKB-UniRule"/>
</dbReference>
<keyword evidence="12" id="KW-0648">Protein biosynthesis</keyword>
<dbReference type="EMBL" id="LN890655">
    <property type="protein sequence ID" value="CUS05218.2"/>
    <property type="molecule type" value="Genomic_DNA"/>
</dbReference>
<evidence type="ECO:0000256" key="3">
    <source>
        <dbReference type="ARBA" id="ARBA00023015"/>
    </source>
</evidence>
<dbReference type="RefSeq" id="WP_095044458.1">
    <property type="nucleotide sequence ID" value="NZ_LN890655.1"/>
</dbReference>
<evidence type="ECO:0000256" key="1">
    <source>
        <dbReference type="ARBA" id="ARBA00008213"/>
    </source>
</evidence>
<dbReference type="PIRSF" id="PIRSF006092">
    <property type="entry name" value="GreA_GreB"/>
    <property type="match status" value="1"/>
</dbReference>
<feature type="domain" description="Transcription elongation factor GreA/GreB C-terminal" evidence="10">
    <location>
        <begin position="84"/>
        <end position="156"/>
    </location>
</feature>
<accession>A0A160T7C3</accession>
<dbReference type="HAMAP" id="MF_00105">
    <property type="entry name" value="GreA_GreB"/>
    <property type="match status" value="1"/>
</dbReference>
<dbReference type="SUPFAM" id="SSF46557">
    <property type="entry name" value="GreA transcript cleavage protein, N-terminal domain"/>
    <property type="match status" value="1"/>
</dbReference>
<evidence type="ECO:0000256" key="4">
    <source>
        <dbReference type="ARBA" id="ARBA00023125"/>
    </source>
</evidence>